<gene>
    <name evidence="1" type="ORF">ILYODFUR_033051</name>
</gene>
<dbReference type="EMBL" id="JAHRIQ010040286">
    <property type="protein sequence ID" value="MEQ2234583.1"/>
    <property type="molecule type" value="Genomic_DNA"/>
</dbReference>
<comment type="caution">
    <text evidence="1">The sequence shown here is derived from an EMBL/GenBank/DDBJ whole genome shotgun (WGS) entry which is preliminary data.</text>
</comment>
<dbReference type="Proteomes" id="UP001482620">
    <property type="component" value="Unassembled WGS sequence"/>
</dbReference>
<keyword evidence="2" id="KW-1185">Reference proteome</keyword>
<reference evidence="1 2" key="1">
    <citation type="submission" date="2021-06" db="EMBL/GenBank/DDBJ databases">
        <authorList>
            <person name="Palmer J.M."/>
        </authorList>
    </citation>
    <scope>NUCLEOTIDE SEQUENCE [LARGE SCALE GENOMIC DNA]</scope>
    <source>
        <strain evidence="2">if_2019</strain>
        <tissue evidence="1">Muscle</tissue>
    </source>
</reference>
<name>A0ABV0TRS5_9TELE</name>
<protein>
    <submittedName>
        <fullName evidence="1">Uncharacterized protein</fullName>
    </submittedName>
</protein>
<proteinExistence type="predicted"/>
<sequence>MSPICRLLESERYSAIQPTDRRKMNVQDQLYCNAPSTVPQVFLHHRMSKDQPVLEDLQSRLQIFLTYFGFTH</sequence>
<organism evidence="1 2">
    <name type="scientific">Ilyodon furcidens</name>
    <name type="common">goldbreast splitfin</name>
    <dbReference type="NCBI Taxonomy" id="33524"/>
    <lineage>
        <taxon>Eukaryota</taxon>
        <taxon>Metazoa</taxon>
        <taxon>Chordata</taxon>
        <taxon>Craniata</taxon>
        <taxon>Vertebrata</taxon>
        <taxon>Euteleostomi</taxon>
        <taxon>Actinopterygii</taxon>
        <taxon>Neopterygii</taxon>
        <taxon>Teleostei</taxon>
        <taxon>Neoteleostei</taxon>
        <taxon>Acanthomorphata</taxon>
        <taxon>Ovalentaria</taxon>
        <taxon>Atherinomorphae</taxon>
        <taxon>Cyprinodontiformes</taxon>
        <taxon>Goodeidae</taxon>
        <taxon>Ilyodon</taxon>
    </lineage>
</organism>
<evidence type="ECO:0000313" key="1">
    <source>
        <dbReference type="EMBL" id="MEQ2234583.1"/>
    </source>
</evidence>
<accession>A0ABV0TRS5</accession>
<evidence type="ECO:0000313" key="2">
    <source>
        <dbReference type="Proteomes" id="UP001482620"/>
    </source>
</evidence>